<keyword evidence="3" id="KW-1185">Reference proteome</keyword>
<feature type="transmembrane region" description="Helical" evidence="1">
    <location>
        <begin position="123"/>
        <end position="144"/>
    </location>
</feature>
<keyword evidence="1" id="KW-1133">Transmembrane helix</keyword>
<dbReference type="RefSeq" id="WP_349299589.1">
    <property type="nucleotide sequence ID" value="NZ_JBEDNQ010000007.1"/>
</dbReference>
<evidence type="ECO:0008006" key="4">
    <source>
        <dbReference type="Google" id="ProtNLM"/>
    </source>
</evidence>
<sequence>MDPTGLGVLVVGLVLCLAGGRSVDLALLASGFAVGWLLTEPYDASFGTAVLVGVAVAAGSWLLARVVFKVALLAIGGLAGAVVGAKIFGLLQPVDRSVLLVLLFVAATAVIGALVTRRFRRTAPAAVCALAGAALTLSGLARTFPAALDFLRQPLPGWQVAVTAVVWVVLAAAGWAVQRRPRRPVRARGA</sequence>
<evidence type="ECO:0000313" key="2">
    <source>
        <dbReference type="EMBL" id="MEQ3552533.1"/>
    </source>
</evidence>
<dbReference type="EMBL" id="JBEDNQ010000007">
    <property type="protein sequence ID" value="MEQ3552533.1"/>
    <property type="molecule type" value="Genomic_DNA"/>
</dbReference>
<keyword evidence="1" id="KW-0812">Transmembrane</keyword>
<name>A0ABV1KDJ8_9PSEU</name>
<evidence type="ECO:0000256" key="1">
    <source>
        <dbReference type="SAM" id="Phobius"/>
    </source>
</evidence>
<feature type="transmembrane region" description="Helical" evidence="1">
    <location>
        <begin position="97"/>
        <end position="116"/>
    </location>
</feature>
<feature type="transmembrane region" description="Helical" evidence="1">
    <location>
        <begin position="71"/>
        <end position="91"/>
    </location>
</feature>
<keyword evidence="1" id="KW-0472">Membrane</keyword>
<reference evidence="2 3" key="1">
    <citation type="submission" date="2024-03" db="EMBL/GenBank/DDBJ databases">
        <title>Draft genome sequence of Pseudonocardia nematodicida JCM 31783.</title>
        <authorList>
            <person name="Butdee W."/>
            <person name="Duangmal K."/>
        </authorList>
    </citation>
    <scope>NUCLEOTIDE SEQUENCE [LARGE SCALE GENOMIC DNA]</scope>
    <source>
        <strain evidence="2 3">JCM 31783</strain>
    </source>
</reference>
<evidence type="ECO:0000313" key="3">
    <source>
        <dbReference type="Proteomes" id="UP001494902"/>
    </source>
</evidence>
<feature type="transmembrane region" description="Helical" evidence="1">
    <location>
        <begin position="156"/>
        <end position="177"/>
    </location>
</feature>
<organism evidence="2 3">
    <name type="scientific">Pseudonocardia nematodicida</name>
    <dbReference type="NCBI Taxonomy" id="1206997"/>
    <lineage>
        <taxon>Bacteria</taxon>
        <taxon>Bacillati</taxon>
        <taxon>Actinomycetota</taxon>
        <taxon>Actinomycetes</taxon>
        <taxon>Pseudonocardiales</taxon>
        <taxon>Pseudonocardiaceae</taxon>
        <taxon>Pseudonocardia</taxon>
    </lineage>
</organism>
<accession>A0ABV1KDJ8</accession>
<dbReference type="Proteomes" id="UP001494902">
    <property type="component" value="Unassembled WGS sequence"/>
</dbReference>
<proteinExistence type="predicted"/>
<protein>
    <recommendedName>
        <fullName evidence="4">DUF4203 domain-containing protein</fullName>
    </recommendedName>
</protein>
<feature type="transmembrane region" description="Helical" evidence="1">
    <location>
        <begin position="46"/>
        <end position="64"/>
    </location>
</feature>
<gene>
    <name evidence="2" type="ORF">WIS52_18830</name>
</gene>
<comment type="caution">
    <text evidence="2">The sequence shown here is derived from an EMBL/GenBank/DDBJ whole genome shotgun (WGS) entry which is preliminary data.</text>
</comment>